<evidence type="ECO:0000313" key="3">
    <source>
        <dbReference type="Proteomes" id="UP001196068"/>
    </source>
</evidence>
<comment type="caution">
    <text evidence="2">The sequence shown here is derived from an EMBL/GenBank/DDBJ whole genome shotgun (WGS) entry which is preliminary data.</text>
</comment>
<accession>A0AAF1JX07</accession>
<evidence type="ECO:0000256" key="1">
    <source>
        <dbReference type="SAM" id="MobiDB-lite"/>
    </source>
</evidence>
<reference evidence="2" key="1">
    <citation type="submission" date="2020-01" db="EMBL/GenBank/DDBJ databases">
        <authorList>
            <person name="Rat A."/>
        </authorList>
    </citation>
    <scope>NUCLEOTIDE SEQUENCE</scope>
    <source>
        <strain evidence="2">LMG 28251</strain>
    </source>
</reference>
<feature type="region of interest" description="Disordered" evidence="1">
    <location>
        <begin position="267"/>
        <end position="287"/>
    </location>
</feature>
<protein>
    <submittedName>
        <fullName evidence="2">Uncharacterized protein</fullName>
    </submittedName>
</protein>
<organism evidence="2 3">
    <name type="scientific">Plastoroseomonas arctica</name>
    <dbReference type="NCBI Taxonomy" id="1509237"/>
    <lineage>
        <taxon>Bacteria</taxon>
        <taxon>Pseudomonadati</taxon>
        <taxon>Pseudomonadota</taxon>
        <taxon>Alphaproteobacteria</taxon>
        <taxon>Acetobacterales</taxon>
        <taxon>Acetobacteraceae</taxon>
        <taxon>Plastoroseomonas</taxon>
    </lineage>
</organism>
<dbReference type="RefSeq" id="WP_211874598.1">
    <property type="nucleotide sequence ID" value="NZ_JAAEDH010000012.1"/>
</dbReference>
<evidence type="ECO:0000313" key="2">
    <source>
        <dbReference type="EMBL" id="MBR0655762.1"/>
    </source>
</evidence>
<dbReference type="EMBL" id="JAAEDH010000012">
    <property type="protein sequence ID" value="MBR0655762.1"/>
    <property type="molecule type" value="Genomic_DNA"/>
</dbReference>
<feature type="region of interest" description="Disordered" evidence="1">
    <location>
        <begin position="955"/>
        <end position="992"/>
    </location>
</feature>
<dbReference type="Proteomes" id="UP001196068">
    <property type="component" value="Unassembled WGS sequence"/>
</dbReference>
<keyword evidence="3" id="KW-1185">Reference proteome</keyword>
<sequence>MASGPGAWAGAPGVEDGRLDVLLDTGAYKLRTAGAPGATDTARLTIEPFQEAAVPASIGPGLPVSGELRDLQQRSVWFTLGARRSIRLEAAGRALGDLRIWTEHGELVAADPTVRGLEPRIGRSMRSILLAPVLEAGTYRVTAYGGASLPWANGESAVPFLLRMGWSDALDEGAVAGRIGPFGSEVFEVTSQAGLFRLTVPAGEAATLRLRTGEAILTAAIAAESRAPSTALRPGPRQAQPRYVEIHGREGQAYSLRALGGVILTERLPEGRTPPPTSTTTPRPAPDWRLAEAAGFGGDEVPPTLILAHQPANNGPVVILASHAPRISAAAAWRASFNLRGPSSLFVEVSTAGPILLQTRGVALGATLQPVLAPAAQDAPAFARADGEAATAWNVAAGWYLLRLTPVRGAEGVLDLTIGPPGLQPPSPTPPLPPDPVLDLGQHAIAEGGTLRLAGGSVPGGAMSLITRSLPLDLGGGAVVVTQLPGVAMQRALAPVPADEVAVMEVGGGRLRVGTGPDDMVLRVPPRPAAQDLVLTVPARPVARNLVIARRVPVPPAMLPTPRALPALSVLTPERPFFFDLARGGSRSFGVTLAQGGFYRVETLGRLRTTGSLGTAFVAVLEQATGNGVGENMLIQRNLGVGTYRVSVTAEESSGRLGLLVRPLAMQQAALLLPGATSRASLPAGTGLTLPIDITEAATYRLDLLSLGRAVTARIEDADGWPLLPAGELDGTEQELARGRYRLVVLPADVASRVVARLMPLGAPAQTAGHGPHALGFGAAAQHEWREPSAPDAPRAPDLWDFTLPGPSPVTLSITEGMGAELHRLDAAHPQRIGALADGSNFVATLAAGPYRVSARALARNDRLPYRLTLSSTDLQPDAPREVTLPATLAFAIEAERVVNITSAGATDIRATLRDAEGRVVLREDDRADDWNIAISRRLPSGRYLLELAPAVPLAGVRPAPGADDGDDESDEPRSTPRYTESNEAEEAEPGRTTIQLTLPASLPSQPVSAEGAMVLQAVGVHHLTLPEPPSGSLFLATAEAAEEVVLSLELQGTDGTWRPLTSHRGNSVVVAVPAEPGMVLRAVVWRVDGRAVPIRFAWRNVSPSAQSLGQVLPVPTGLGNGLHVALVTVPQAALVTLQGEGLLQASSVSGLVPVVGGIVAPQSERLWLLAPDGTPLQAVGASIGARPLVLTLGGGQTATLPAGSSPARLWLAETGGDIAALDAGRGMGVAPGSSLALAGDAWLRLRNAAGPGPLRVALRAIDPTMAPTRQIGDGFRAALAGNTAQPLSLPPGSKRLRLDLPSGAGAVLGWRGPDPVTVWAGDTPLSRMLDGEWSEMLLVNTGTQSAPMVVQAAALGGPVEGLRAGQPLRRFFGAAGSIALPVEATPGTRLRVAGARRVQLLGADGTARSGVDLRLVGPGLLVLDHSPGPILAWLGEAEPFPDASLVDASLPSQLPLAGPTMALRLAPATPVLLQARTTGPVVLALGGTAPEVFPAGAEFQRYLPAGPTTLRLMAPQDGPLSGTLELSATPVLALAEGIGEPVLVAPGGTALFGFDLTRGATIGLGVRAVPDRVAVRILAADGTLAGEGVAQLRRLPPGRYLIEARVPADAATTEIRPAIIGLVPRPSGPPAEIARQYQALTGVLPAAAR</sequence>
<gene>
    <name evidence="2" type="ORF">GXW79_11825</name>
</gene>
<name>A0AAF1JX07_9PROT</name>
<reference evidence="2" key="2">
    <citation type="journal article" date="2021" name="Syst. Appl. Microbiol.">
        <title>Roseomonas hellenica sp. nov., isolated from roots of wild-growing Alkanna tinctoria.</title>
        <authorList>
            <person name="Rat A."/>
            <person name="Naranjo H.D."/>
            <person name="Lebbe L."/>
            <person name="Cnockaert M."/>
            <person name="Krigas N."/>
            <person name="Grigoriadou K."/>
            <person name="Maloupa E."/>
            <person name="Willems A."/>
        </authorList>
    </citation>
    <scope>NUCLEOTIDE SEQUENCE</scope>
    <source>
        <strain evidence="2">LMG 28251</strain>
    </source>
</reference>
<proteinExistence type="predicted"/>